<feature type="compositionally biased region" description="Basic and acidic residues" evidence="1">
    <location>
        <begin position="1"/>
        <end position="10"/>
    </location>
</feature>
<name>A0A543J8I5_9PSEU</name>
<comment type="caution">
    <text evidence="2">The sequence shown here is derived from an EMBL/GenBank/DDBJ whole genome shotgun (WGS) entry which is preliminary data.</text>
</comment>
<sequence length="276" mass="28663">MRTPRDRDDVPPNGRCPALSAAVAPADQEGTANVDVAVVGNGVLGPPDRPGAAGPAAGAMLNCFGEVTRLTDRHPAARAKFAFAREALDRWPARLDRLVDDAGPEAGRAALDSHVPGTFVVPANGAGTIAEDNFAALRRAALDCHKPHDLVDPADVPGLAAAPHARPGARCTCTARGASTRAPCSRPRWKPPGGVAWRWWPAPSGRSWPLPASCSPPAARAVNWPPGCCPSGRRRPCRTARDRRCCSGGPDPGAPRTSSARPTAARAAACTSCRCP</sequence>
<accession>A0A543J8I5</accession>
<dbReference type="EMBL" id="VFPP01000001">
    <property type="protein sequence ID" value="TQM79129.1"/>
    <property type="molecule type" value="Genomic_DNA"/>
</dbReference>
<dbReference type="AlphaFoldDB" id="A0A543J8I5"/>
<evidence type="ECO:0000313" key="3">
    <source>
        <dbReference type="Proteomes" id="UP000316628"/>
    </source>
</evidence>
<feature type="compositionally biased region" description="Low complexity" evidence="1">
    <location>
        <begin position="254"/>
        <end position="264"/>
    </location>
</feature>
<feature type="region of interest" description="Disordered" evidence="1">
    <location>
        <begin position="1"/>
        <end position="27"/>
    </location>
</feature>
<organism evidence="2 3">
    <name type="scientific">Saccharothrix saharensis</name>
    <dbReference type="NCBI Taxonomy" id="571190"/>
    <lineage>
        <taxon>Bacteria</taxon>
        <taxon>Bacillati</taxon>
        <taxon>Actinomycetota</taxon>
        <taxon>Actinomycetes</taxon>
        <taxon>Pseudonocardiales</taxon>
        <taxon>Pseudonocardiaceae</taxon>
        <taxon>Saccharothrix</taxon>
    </lineage>
</organism>
<reference evidence="2 3" key="1">
    <citation type="submission" date="2019-06" db="EMBL/GenBank/DDBJ databases">
        <title>Sequencing the genomes of 1000 actinobacteria strains.</title>
        <authorList>
            <person name="Klenk H.-P."/>
        </authorList>
    </citation>
    <scope>NUCLEOTIDE SEQUENCE [LARGE SCALE GENOMIC DNA]</scope>
    <source>
        <strain evidence="2 3">DSM 45456</strain>
    </source>
</reference>
<feature type="region of interest" description="Disordered" evidence="1">
    <location>
        <begin position="232"/>
        <end position="264"/>
    </location>
</feature>
<evidence type="ECO:0000256" key="1">
    <source>
        <dbReference type="SAM" id="MobiDB-lite"/>
    </source>
</evidence>
<protein>
    <recommendedName>
        <fullName evidence="4">FAD dependent oxidoreductase</fullName>
    </recommendedName>
</protein>
<keyword evidence="3" id="KW-1185">Reference proteome</keyword>
<evidence type="ECO:0000313" key="2">
    <source>
        <dbReference type="EMBL" id="TQM79129.1"/>
    </source>
</evidence>
<dbReference type="Proteomes" id="UP000316628">
    <property type="component" value="Unassembled WGS sequence"/>
</dbReference>
<gene>
    <name evidence="2" type="ORF">FHX81_1424</name>
</gene>
<evidence type="ECO:0008006" key="4">
    <source>
        <dbReference type="Google" id="ProtNLM"/>
    </source>
</evidence>
<proteinExistence type="predicted"/>